<sequence>MKKDGETYYSFPAALMRGFWESEEAKIHCLNNVLYYCAYSVWCSKGRGGSINEENFYNFICGELGLRRFAYDTKAKFYRATEELRSKYDPDYYNGLFWCISNSMFFDFYDNAKTAEERAGLLAYLATRSIIGQRGFAKTNKFFLTSRMACNLKNQNELPEEIEKYRVRYHFDKLKTMLFAAYKVAIYSDRTMRGFYVSLKKDTDGNPDILWLAQQVNSNRQGKDTTNPLKVALQNVRNELQKANSNYTAPNEQREQHLKNST</sequence>
<evidence type="ECO:0000313" key="2">
    <source>
        <dbReference type="Proteomes" id="UP000184280"/>
    </source>
</evidence>
<reference evidence="1 2" key="1">
    <citation type="submission" date="2016-11" db="EMBL/GenBank/DDBJ databases">
        <authorList>
            <person name="Jaros S."/>
            <person name="Januszkiewicz K."/>
            <person name="Wedrychowicz H."/>
        </authorList>
    </citation>
    <scope>NUCLEOTIDE SEQUENCE [LARGE SCALE GENOMIC DNA]</scope>
    <source>
        <strain evidence="1 2">BPI-34</strain>
    </source>
</reference>
<dbReference type="AlphaFoldDB" id="A0A1M7EBT1"/>
<dbReference type="RefSeq" id="WP_073043277.1">
    <property type="nucleotide sequence ID" value="NZ_FRCJ01000001.1"/>
</dbReference>
<dbReference type="Proteomes" id="UP000184280">
    <property type="component" value="Unassembled WGS sequence"/>
</dbReference>
<accession>A0A1M7EBT1</accession>
<evidence type="ECO:0000313" key="1">
    <source>
        <dbReference type="EMBL" id="SHL89078.1"/>
    </source>
</evidence>
<proteinExistence type="predicted"/>
<dbReference type="EMBL" id="FRCJ01000001">
    <property type="protein sequence ID" value="SHL89078.1"/>
    <property type="molecule type" value="Genomic_DNA"/>
</dbReference>
<organism evidence="1 2">
    <name type="scientific">Xylanibacter ruminicola</name>
    <name type="common">Prevotella ruminicola</name>
    <dbReference type="NCBI Taxonomy" id="839"/>
    <lineage>
        <taxon>Bacteria</taxon>
        <taxon>Pseudomonadati</taxon>
        <taxon>Bacteroidota</taxon>
        <taxon>Bacteroidia</taxon>
        <taxon>Bacteroidales</taxon>
        <taxon>Prevotellaceae</taxon>
        <taxon>Xylanibacter</taxon>
    </lineage>
</organism>
<name>A0A1M7EBT1_XYLRU</name>
<protein>
    <submittedName>
        <fullName evidence="1">Uncharacterized protein</fullName>
    </submittedName>
</protein>
<gene>
    <name evidence="1" type="ORF">SAMN04488494_1022</name>
</gene>